<dbReference type="EMBL" id="LKMD01000102">
    <property type="protein sequence ID" value="PIA97976.1"/>
    <property type="molecule type" value="Genomic_DNA"/>
</dbReference>
<evidence type="ECO:0000256" key="2">
    <source>
        <dbReference type="SAM" id="MobiDB-lite"/>
    </source>
</evidence>
<organism evidence="4 6">
    <name type="scientific">Cercospora beticola</name>
    <name type="common">Sugarbeet leaf spot fungus</name>
    <dbReference type="NCBI Taxonomy" id="122368"/>
    <lineage>
        <taxon>Eukaryota</taxon>
        <taxon>Fungi</taxon>
        <taxon>Dikarya</taxon>
        <taxon>Ascomycota</taxon>
        <taxon>Pezizomycotina</taxon>
        <taxon>Dothideomycetes</taxon>
        <taxon>Dothideomycetidae</taxon>
        <taxon>Mycosphaerellales</taxon>
        <taxon>Mycosphaerellaceae</taxon>
        <taxon>Cercospora</taxon>
    </lineage>
</organism>
<dbReference type="Proteomes" id="UP000230605">
    <property type="component" value="Chromosome 2"/>
</dbReference>
<reference evidence="4 6" key="1">
    <citation type="submission" date="2015-10" db="EMBL/GenBank/DDBJ databases">
        <title>The cercosporin biosynthetic gene cluster was horizontally transferred to several fungal lineages and shown to be expanded in Cercospora beticola based on microsynteny with recipient genomes.</title>
        <authorList>
            <person name="De Jonge R."/>
            <person name="Ebert M.K."/>
            <person name="Suttle J.C."/>
            <person name="Jurick Ii W.M."/>
            <person name="Secor G.A."/>
            <person name="Thomma B.P."/>
            <person name="Van De Peer Y."/>
            <person name="Bolton M.D."/>
        </authorList>
    </citation>
    <scope>NUCLEOTIDE SEQUENCE [LARGE SCALE GENOMIC DNA]</scope>
    <source>
        <strain evidence="4 6">09-40</strain>
    </source>
</reference>
<dbReference type="AlphaFoldDB" id="A0A2G5HZK4"/>
<feature type="domain" description="DUF7605" evidence="3">
    <location>
        <begin position="599"/>
        <end position="775"/>
    </location>
</feature>
<feature type="compositionally biased region" description="Basic and acidic residues" evidence="2">
    <location>
        <begin position="12"/>
        <end position="24"/>
    </location>
</feature>
<feature type="compositionally biased region" description="Polar residues" evidence="2">
    <location>
        <begin position="1"/>
        <end position="11"/>
    </location>
</feature>
<dbReference type="InterPro" id="IPR056024">
    <property type="entry name" value="DUF7605"/>
</dbReference>
<accession>A0A2G5HZK4</accession>
<reference evidence="5 7" key="2">
    <citation type="submission" date="2023-09" db="EMBL/GenBank/DDBJ databases">
        <title>Complete-Gapless Cercospora beticola genome.</title>
        <authorList>
            <person name="Wyatt N.A."/>
            <person name="Spanner R.E."/>
            <person name="Bolton M.D."/>
        </authorList>
    </citation>
    <scope>NUCLEOTIDE SEQUENCE [LARGE SCALE GENOMIC DNA]</scope>
    <source>
        <strain evidence="5">Cb09-40</strain>
    </source>
</reference>
<evidence type="ECO:0000256" key="1">
    <source>
        <dbReference type="SAM" id="Coils"/>
    </source>
</evidence>
<dbReference type="InterPro" id="IPR027417">
    <property type="entry name" value="P-loop_NTPase"/>
</dbReference>
<evidence type="ECO:0000313" key="5">
    <source>
        <dbReference type="EMBL" id="WPA98127.1"/>
    </source>
</evidence>
<dbReference type="SUPFAM" id="SSF52540">
    <property type="entry name" value="P-loop containing nucleoside triphosphate hydrolases"/>
    <property type="match status" value="1"/>
</dbReference>
<dbReference type="PANTHER" id="PTHR36681:SF3">
    <property type="entry name" value="NUCLEAR GTPASE, GERMINAL CENTER-ASSOCIATED, TANDEM DUPLICATE 3"/>
    <property type="match status" value="1"/>
</dbReference>
<evidence type="ECO:0000259" key="3">
    <source>
        <dbReference type="Pfam" id="PF24564"/>
    </source>
</evidence>
<dbReference type="Proteomes" id="UP001302367">
    <property type="component" value="Chromosome 2"/>
</dbReference>
<dbReference type="PANTHER" id="PTHR36681">
    <property type="entry name" value="NUCLEAR GTPASE, GERMINAL CENTER-ASSOCIATED, TANDEM DUPLICATE 3"/>
    <property type="match status" value="1"/>
</dbReference>
<name>A0A2G5HZK4_CERBT</name>
<evidence type="ECO:0000313" key="4">
    <source>
        <dbReference type="EMBL" id="PIA97976.1"/>
    </source>
</evidence>
<protein>
    <recommendedName>
        <fullName evidence="3">DUF7605 domain-containing protein</fullName>
    </recommendedName>
</protein>
<dbReference type="EMBL" id="CP134185">
    <property type="protein sequence ID" value="WPA98127.1"/>
    <property type="molecule type" value="Genomic_DNA"/>
</dbReference>
<dbReference type="Gene3D" id="3.40.50.300">
    <property type="entry name" value="P-loop containing nucleotide triphosphate hydrolases"/>
    <property type="match status" value="1"/>
</dbReference>
<feature type="region of interest" description="Disordered" evidence="2">
    <location>
        <begin position="1"/>
        <end position="58"/>
    </location>
</feature>
<sequence>MAYLSPVSSGRYSRERTADTDRSGPGHGLFVTGRTPSPGPKQDCYDENGMYSEKTEKPPKCAAYDPRTFALKQQTGVIVVELAQLLGKHRHHSQDVETMWQKADKLRESPEPPPISVMLYGATGTGKSSVTNSFAGQPDATKAGDTGQSCTAVPTKIVFKLAGQTTLYAADVRFYDKQKRVTFLSEHIKHFTRWHLDSHGDWPEEEKQEYQQRANAALKRFRALFCDQDEFSSEGNIVKYFKEHRNVAETIEDLDQWCMTLLSGCQDVEGCPTLRMSSDDLEQINTDVEPYMFEQYKLEEPELWPLVDHVCKGISTSPILRHIEVNDLPGTEDVDRVRAEVANEFIKECDILWAVAGMARAVSDASLDSKLATYGARFGSNVAIIATHSDVGANANLAKEMATKGAAPSSIARYEQLSKGINELKKDIKGRNNTGNKRSRSLQELETAEIERLDVLVDMRNSYLSKTLKEDKQVHLAPGVQLSVFCVSNTHYMAHKGVETNEKYHMSVEMTNIPALRRFALEVAAPNEFNTADEYINASLTLLRGAALWADAAMSERRQTLTEMAQHPATLLETSLSSWREAVDEECSRQLIQQLLKNRPNFVTAALEVVEKFTEHAWNTQGAFFRKHGRHAPRGKKHQILNEMFADKQSVFLNARWYPLLKHMKKELDATIDKVSDALDRIPAKLNNMPAATPIALEPLQGIINSSVDRIRSALRSRYEAFAKEASNIQLDATRDVPTSYFADAMRPLYTKCKRDSGGGVTDRRLHHLRNWLQGKSEQGATACPFSAVTRNLEKNFKTATDSFARDLQNDIKAVLEEMAGSFERAIREDTGNWREMLARTEIRRFVESKEQEMKDMERQLEAVKREYHHEGARY</sequence>
<dbReference type="Pfam" id="PF24564">
    <property type="entry name" value="DUF7605"/>
    <property type="match status" value="1"/>
</dbReference>
<dbReference type="OrthoDB" id="3598281at2759"/>
<evidence type="ECO:0000313" key="6">
    <source>
        <dbReference type="Proteomes" id="UP000230605"/>
    </source>
</evidence>
<feature type="coiled-coil region" evidence="1">
    <location>
        <begin position="840"/>
        <end position="874"/>
    </location>
</feature>
<proteinExistence type="predicted"/>
<keyword evidence="1" id="KW-0175">Coiled coil</keyword>
<gene>
    <name evidence="4" type="ORF">CB0940_05566</name>
    <name evidence="5" type="ORF">RHO25_002738</name>
</gene>
<keyword evidence="7" id="KW-1185">Reference proteome</keyword>
<evidence type="ECO:0000313" key="7">
    <source>
        <dbReference type="Proteomes" id="UP001302367"/>
    </source>
</evidence>